<evidence type="ECO:0000313" key="1">
    <source>
        <dbReference type="EMBL" id="CAI5797245.1"/>
    </source>
</evidence>
<dbReference type="EMBL" id="OX395143">
    <property type="protein sequence ID" value="CAI5797245.1"/>
    <property type="molecule type" value="Genomic_DNA"/>
</dbReference>
<proteinExistence type="predicted"/>
<evidence type="ECO:0000313" key="2">
    <source>
        <dbReference type="Proteomes" id="UP001178461"/>
    </source>
</evidence>
<reference evidence="1" key="1">
    <citation type="submission" date="2022-12" db="EMBL/GenBank/DDBJ databases">
        <authorList>
            <person name="Alioto T."/>
            <person name="Alioto T."/>
            <person name="Gomez Garrido J."/>
        </authorList>
    </citation>
    <scope>NUCLEOTIDE SEQUENCE</scope>
</reference>
<organism evidence="1 2">
    <name type="scientific">Podarcis lilfordi</name>
    <name type="common">Lilford's wall lizard</name>
    <dbReference type="NCBI Taxonomy" id="74358"/>
    <lineage>
        <taxon>Eukaryota</taxon>
        <taxon>Metazoa</taxon>
        <taxon>Chordata</taxon>
        <taxon>Craniata</taxon>
        <taxon>Vertebrata</taxon>
        <taxon>Euteleostomi</taxon>
        <taxon>Lepidosauria</taxon>
        <taxon>Squamata</taxon>
        <taxon>Bifurcata</taxon>
        <taxon>Unidentata</taxon>
        <taxon>Episquamata</taxon>
        <taxon>Laterata</taxon>
        <taxon>Lacertibaenia</taxon>
        <taxon>Lacertidae</taxon>
        <taxon>Podarcis</taxon>
    </lineage>
</organism>
<sequence length="159" mass="18403">MTNEDRSVLKSHTWRVDTTVCVCMWVHDFCTCNHACTRTRSHTHMVCICTERRLQFLQGIIHLYCFLLNNNNKNPLQNRHHPTPKEESSNRGTSNYCNLLTTNSKDTKFCQLRLEPRQRTSVKWLTNANIFVLLPALLPTATVNSMFVTVHASWLGITI</sequence>
<dbReference type="Proteomes" id="UP001178461">
    <property type="component" value="Chromosome 16"/>
</dbReference>
<name>A0AA35PT59_9SAUR</name>
<protein>
    <submittedName>
        <fullName evidence="1">Uncharacterized protein</fullName>
    </submittedName>
</protein>
<dbReference type="AlphaFoldDB" id="A0AA35PT59"/>
<accession>A0AA35PT59</accession>
<gene>
    <name evidence="1" type="ORF">PODLI_1B030937</name>
</gene>
<keyword evidence="2" id="KW-1185">Reference proteome</keyword>